<gene>
    <name evidence="2" type="ORF">NBRC111894_452</name>
</gene>
<feature type="transmembrane region" description="Helical" evidence="1">
    <location>
        <begin position="20"/>
        <end position="41"/>
    </location>
</feature>
<comment type="caution">
    <text evidence="2">The sequence shown here is derived from an EMBL/GenBank/DDBJ whole genome shotgun (WGS) entry which is preliminary data.</text>
</comment>
<evidence type="ECO:0000256" key="1">
    <source>
        <dbReference type="SAM" id="Phobius"/>
    </source>
</evidence>
<keyword evidence="1" id="KW-0812">Transmembrane</keyword>
<feature type="transmembrane region" description="Helical" evidence="1">
    <location>
        <begin position="67"/>
        <end position="92"/>
    </location>
</feature>
<evidence type="ECO:0000313" key="2">
    <source>
        <dbReference type="EMBL" id="GAY74898.1"/>
    </source>
</evidence>
<proteinExistence type="predicted"/>
<reference evidence="2 3" key="1">
    <citation type="submission" date="2017-11" db="EMBL/GenBank/DDBJ databases">
        <title>Draft Genome Sequence of Sporolactobacillus inulinus NBRC 111894 Isolated from Koso, a Japanese Sugar-Vegetable Fermented Beverage.</title>
        <authorList>
            <person name="Chiou T.Y."/>
            <person name="Oshima K."/>
            <person name="Suda W."/>
            <person name="Hattori M."/>
            <person name="Takahashi T."/>
        </authorList>
    </citation>
    <scope>NUCLEOTIDE SEQUENCE [LARGE SCALE GENOMIC DNA]</scope>
    <source>
        <strain evidence="2 3">NBRC111894</strain>
    </source>
</reference>
<dbReference type="EMBL" id="BEXB01000002">
    <property type="protein sequence ID" value="GAY74898.1"/>
    <property type="molecule type" value="Genomic_DNA"/>
</dbReference>
<evidence type="ECO:0000313" key="3">
    <source>
        <dbReference type="Proteomes" id="UP000319716"/>
    </source>
</evidence>
<sequence>MFVVPFIFISSDYLFKTSLIFAIILFMVMTAMIADFSSVLLDTRDQAILWTKPIDARTLHAAKTVHLCIYLILLTGALGLPAAIAGLMRFGLGFFSSFSLEF</sequence>
<dbReference type="Proteomes" id="UP000319716">
    <property type="component" value="Unassembled WGS sequence"/>
</dbReference>
<dbReference type="AlphaFoldDB" id="A0A4Y1Z7I3"/>
<accession>A0A4Y1Z7I3</accession>
<dbReference type="RefSeq" id="WP_262392041.1">
    <property type="nucleotide sequence ID" value="NZ_BEXB01000002.1"/>
</dbReference>
<organism evidence="2 3">
    <name type="scientific">Sporolactobacillus inulinus</name>
    <dbReference type="NCBI Taxonomy" id="2078"/>
    <lineage>
        <taxon>Bacteria</taxon>
        <taxon>Bacillati</taxon>
        <taxon>Bacillota</taxon>
        <taxon>Bacilli</taxon>
        <taxon>Bacillales</taxon>
        <taxon>Sporolactobacillaceae</taxon>
        <taxon>Sporolactobacillus</taxon>
    </lineage>
</organism>
<keyword evidence="1" id="KW-0472">Membrane</keyword>
<keyword evidence="1" id="KW-1133">Transmembrane helix</keyword>
<protein>
    <submittedName>
        <fullName evidence="2">Conserved protein</fullName>
    </submittedName>
</protein>
<name>A0A4Y1Z7I3_9BACL</name>